<protein>
    <submittedName>
        <fullName evidence="2">Uncharacterized protein conserved in bacteria</fullName>
    </submittedName>
</protein>
<dbReference type="Pfam" id="PF10082">
    <property type="entry name" value="BBP2_2"/>
    <property type="match status" value="1"/>
</dbReference>
<gene>
    <name evidence="2" type="ORF">NCTC12722_02263</name>
</gene>
<reference evidence="2 3" key="1">
    <citation type="submission" date="2018-06" db="EMBL/GenBank/DDBJ databases">
        <authorList>
            <consortium name="Pathogen Informatics"/>
            <person name="Doyle S."/>
        </authorList>
    </citation>
    <scope>NUCLEOTIDE SEQUENCE [LARGE SCALE GENOMIC DNA]</scope>
    <source>
        <strain evidence="2 3">NCTC12722</strain>
    </source>
</reference>
<sequence length="470" mass="51686">MKCIQLGSVSNAFGVRALLAISEDRTICFVATATAFFLLFVSHAHAQAVPLNFDDVAPPWNALQVFESSPLPDFRDPNSTDPIPPEDMPVKKRQQPGYEPVGIRYGSWMFNPAIISGGFFDSNVFSSNTTKNSDFAAVVEPTLRAHTLWERHGIDLKLDAQSLIYSQFSSLNQNNISLKGNGWYDVARDLKVLGSFQIAHLNEGVGTLSSPVNAVAPTPYDLFSGDVAVRKEFNRLAASIGMGVKSYDYQSTRAQDGSIINQDGRDGQIYTVHGRLDYAFSPFLGWFAAVEGNERQIRGTPGHTLDSDGYRALSGITLGRANLLSGEIGGGYVSQRFDDPTIGTISGPSYHASLLWRPTRLLDIHAKAEQLVTETSDTSSSGVLANAFQVGADYELMRNVVISLAGGYENDRFFGQVRKDKVMSTDARVKYMLNRFASVSIYHRYTDRKSDIPAFSYEKHLVGINVTAQF</sequence>
<dbReference type="InterPro" id="IPR018759">
    <property type="entry name" value="BBP2_2"/>
</dbReference>
<accession>A0A380W7X7</accession>
<name>A0A380W7X7_AFIFE</name>
<evidence type="ECO:0000313" key="2">
    <source>
        <dbReference type="EMBL" id="SUU85058.1"/>
    </source>
</evidence>
<evidence type="ECO:0000256" key="1">
    <source>
        <dbReference type="SAM" id="MobiDB-lite"/>
    </source>
</evidence>
<dbReference type="Proteomes" id="UP000254343">
    <property type="component" value="Unassembled WGS sequence"/>
</dbReference>
<organism evidence="2 3">
    <name type="scientific">Afipia felis</name>
    <name type="common">Cat scratch disease bacillus</name>
    <dbReference type="NCBI Taxonomy" id="1035"/>
    <lineage>
        <taxon>Bacteria</taxon>
        <taxon>Pseudomonadati</taxon>
        <taxon>Pseudomonadota</taxon>
        <taxon>Alphaproteobacteria</taxon>
        <taxon>Hyphomicrobiales</taxon>
        <taxon>Nitrobacteraceae</taxon>
        <taxon>Afipia</taxon>
    </lineage>
</organism>
<dbReference type="EMBL" id="UIGB01000001">
    <property type="protein sequence ID" value="SUU85058.1"/>
    <property type="molecule type" value="Genomic_DNA"/>
</dbReference>
<dbReference type="AlphaFoldDB" id="A0A380W7X7"/>
<dbReference type="OrthoDB" id="7398962at2"/>
<feature type="region of interest" description="Disordered" evidence="1">
    <location>
        <begin position="69"/>
        <end position="95"/>
    </location>
</feature>
<proteinExistence type="predicted"/>
<evidence type="ECO:0000313" key="3">
    <source>
        <dbReference type="Proteomes" id="UP000254343"/>
    </source>
</evidence>